<dbReference type="EMBL" id="JADCLJ010000024">
    <property type="protein sequence ID" value="MBE4909885.1"/>
    <property type="molecule type" value="Genomic_DNA"/>
</dbReference>
<proteinExistence type="predicted"/>
<keyword evidence="1" id="KW-1133">Transmembrane helix</keyword>
<dbReference type="RefSeq" id="WP_193538946.1">
    <property type="nucleotide sequence ID" value="NZ_JADCLJ010000024.1"/>
</dbReference>
<dbReference type="GO" id="GO:0016301">
    <property type="term" value="F:kinase activity"/>
    <property type="evidence" value="ECO:0007669"/>
    <property type="project" value="UniProtKB-KW"/>
</dbReference>
<reference evidence="2 3" key="1">
    <citation type="submission" date="2020-10" db="EMBL/GenBank/DDBJ databases">
        <title>Bacillus sp. HD4P25, an endophyte from a halophyte.</title>
        <authorList>
            <person name="Sun J.-Q."/>
        </authorList>
    </citation>
    <scope>NUCLEOTIDE SEQUENCE [LARGE SCALE GENOMIC DNA]</scope>
    <source>
        <strain evidence="2 3">YIM 93174</strain>
    </source>
</reference>
<name>A0ABR9QN01_9BACI</name>
<sequence>MRMFLVIPLILLGAILFGLRIENIGNLCNIILNIIGVGFILLGVFIGTGKKKKQKLLC</sequence>
<keyword evidence="2" id="KW-0418">Kinase</keyword>
<keyword evidence="2" id="KW-0808">Transferase</keyword>
<gene>
    <name evidence="2" type="ORF">IMZ08_17760</name>
</gene>
<dbReference type="Proteomes" id="UP001516662">
    <property type="component" value="Unassembled WGS sequence"/>
</dbReference>
<feature type="transmembrane region" description="Helical" evidence="1">
    <location>
        <begin position="30"/>
        <end position="48"/>
    </location>
</feature>
<evidence type="ECO:0000256" key="1">
    <source>
        <dbReference type="SAM" id="Phobius"/>
    </source>
</evidence>
<evidence type="ECO:0000313" key="3">
    <source>
        <dbReference type="Proteomes" id="UP001516662"/>
    </source>
</evidence>
<evidence type="ECO:0000313" key="2">
    <source>
        <dbReference type="EMBL" id="MBE4909885.1"/>
    </source>
</evidence>
<comment type="caution">
    <text evidence="2">The sequence shown here is derived from an EMBL/GenBank/DDBJ whole genome shotgun (WGS) entry which is preliminary data.</text>
</comment>
<accession>A0ABR9QN01</accession>
<keyword evidence="1" id="KW-0472">Membrane</keyword>
<organism evidence="2 3">
    <name type="scientific">Litchfieldia luteola</name>
    <dbReference type="NCBI Taxonomy" id="682179"/>
    <lineage>
        <taxon>Bacteria</taxon>
        <taxon>Bacillati</taxon>
        <taxon>Bacillota</taxon>
        <taxon>Bacilli</taxon>
        <taxon>Bacillales</taxon>
        <taxon>Bacillaceae</taxon>
        <taxon>Litchfieldia</taxon>
    </lineage>
</organism>
<keyword evidence="1" id="KW-0812">Transmembrane</keyword>
<keyword evidence="3" id="KW-1185">Reference proteome</keyword>
<protein>
    <submittedName>
        <fullName evidence="2">Serine kinase</fullName>
    </submittedName>
</protein>